<evidence type="ECO:0000313" key="5">
    <source>
        <dbReference type="Proteomes" id="UP001596087"/>
    </source>
</evidence>
<dbReference type="Proteomes" id="UP001596087">
    <property type="component" value="Unassembled WGS sequence"/>
</dbReference>
<dbReference type="Gene3D" id="2.120.10.10">
    <property type="match status" value="2"/>
</dbReference>
<dbReference type="Gene3D" id="2.60.40.10">
    <property type="entry name" value="Immunoglobulins"/>
    <property type="match status" value="1"/>
</dbReference>
<feature type="region of interest" description="Disordered" evidence="1">
    <location>
        <begin position="31"/>
        <end position="50"/>
    </location>
</feature>
<dbReference type="SUPFAM" id="SSF50939">
    <property type="entry name" value="Sialidases"/>
    <property type="match status" value="1"/>
</dbReference>
<evidence type="ECO:0000256" key="2">
    <source>
        <dbReference type="SAM" id="SignalP"/>
    </source>
</evidence>
<dbReference type="CDD" id="cd15482">
    <property type="entry name" value="Sialidase_non-viral"/>
    <property type="match status" value="1"/>
</dbReference>
<sequence length="714" mass="73248">MRPRRHHSHARRVLGVASAVVLAAALLGNGGSASASSPSEGSVSDSSRTVSWTGGPFVAPNTTGTALDAPDCTAPQSCDDFTLHVSTPAGYGDTHALKVDVTWPQTAADFDVYVLDAAGNTVGQAASSADPEQVVLPPTAGTYTVRVVPFLPLGQSYSAEATLVDTPVPPPPGTATPPGFTTYPAPTALGADVNNAGEPSIGSSWKTGATMYQAYLSTYKVTFDDSVSPAKASWSDVSATAAKGCPQGGLTSLDPILFTDHATGRTFESQLSGVDSLTCYTDDDGQTWQPSTGGGIPSGVDHQTIGGGPYSPDGVGALPTSAYPHAVYYCSQDIATAFCAASHDGGTTFGPGVPTYSLLDCGGLHGHVKVAPDGTAYVPNKACGSNAAVVVSKDNGASWTVHRVPGSSPSDADPSVGVGANGTVYFGYVGSDGKPAVAVSHDQGSTWSAPQTVGADLGVKNAVFPAMVAGDDDRATLAYLGTTKAGNYQSQTDFKDAEWHLYLASTYDGGKTWVSVDATPNDPVQRGSICTGGTTCGNDRNLLDFIDVTVDRTGHVEVGFADGCIDACVTDTTHNSNDGPADAQAAYATIVRQSSGLGLFSSYDPKANLTLAKQSVVKLKGKFVATSTVANTGRARATDIVVRMSDGQAVVGRTTLTALAAGRQTTVTFSWKATSGTHTFTGSVDPGNLIAESDEADNKLVTTGRGRWPHRARH</sequence>
<comment type="caution">
    <text evidence="4">The sequence shown here is derived from an EMBL/GenBank/DDBJ whole genome shotgun (WGS) entry which is preliminary data.</text>
</comment>
<dbReference type="InterPro" id="IPR011635">
    <property type="entry name" value="CARDB"/>
</dbReference>
<dbReference type="Pfam" id="PF07705">
    <property type="entry name" value="CARDB"/>
    <property type="match status" value="1"/>
</dbReference>
<evidence type="ECO:0000313" key="4">
    <source>
        <dbReference type="EMBL" id="MFC5175174.1"/>
    </source>
</evidence>
<dbReference type="RefSeq" id="WP_378585531.1">
    <property type="nucleotide sequence ID" value="NZ_JBHSKD010000002.1"/>
</dbReference>
<dbReference type="EMBL" id="JBHSKD010000002">
    <property type="protein sequence ID" value="MFC5175174.1"/>
    <property type="molecule type" value="Genomic_DNA"/>
</dbReference>
<dbReference type="Gene3D" id="2.60.120.380">
    <property type="match status" value="1"/>
</dbReference>
<evidence type="ECO:0000256" key="1">
    <source>
        <dbReference type="SAM" id="MobiDB-lite"/>
    </source>
</evidence>
<dbReference type="InterPro" id="IPR036278">
    <property type="entry name" value="Sialidase_sf"/>
</dbReference>
<dbReference type="InterPro" id="IPR013783">
    <property type="entry name" value="Ig-like_fold"/>
</dbReference>
<evidence type="ECO:0000259" key="3">
    <source>
        <dbReference type="Pfam" id="PF07705"/>
    </source>
</evidence>
<reference evidence="5" key="1">
    <citation type="journal article" date="2019" name="Int. J. Syst. Evol. Microbiol.">
        <title>The Global Catalogue of Microorganisms (GCM) 10K type strain sequencing project: providing services to taxonomists for standard genome sequencing and annotation.</title>
        <authorList>
            <consortium name="The Broad Institute Genomics Platform"/>
            <consortium name="The Broad Institute Genome Sequencing Center for Infectious Disease"/>
            <person name="Wu L."/>
            <person name="Ma J."/>
        </authorList>
    </citation>
    <scope>NUCLEOTIDE SEQUENCE [LARGE SCALE GENOMIC DNA]</scope>
    <source>
        <strain evidence="5">DFY41</strain>
    </source>
</reference>
<feature type="chain" id="PRO_5046045908" evidence="2">
    <location>
        <begin position="36"/>
        <end position="714"/>
    </location>
</feature>
<organism evidence="4 5">
    <name type="scientific">Nocardioides taihuensis</name>
    <dbReference type="NCBI Taxonomy" id="1835606"/>
    <lineage>
        <taxon>Bacteria</taxon>
        <taxon>Bacillati</taxon>
        <taxon>Actinomycetota</taxon>
        <taxon>Actinomycetes</taxon>
        <taxon>Propionibacteriales</taxon>
        <taxon>Nocardioidaceae</taxon>
        <taxon>Nocardioides</taxon>
    </lineage>
</organism>
<keyword evidence="5" id="KW-1185">Reference proteome</keyword>
<protein>
    <submittedName>
        <fullName evidence="4">CARDB domain-containing protein</fullName>
    </submittedName>
</protein>
<feature type="region of interest" description="Disordered" evidence="1">
    <location>
        <begin position="695"/>
        <end position="714"/>
    </location>
</feature>
<accession>A0ABW0BCY9</accession>
<name>A0ABW0BCY9_9ACTN</name>
<keyword evidence="2" id="KW-0732">Signal</keyword>
<feature type="compositionally biased region" description="Low complexity" evidence="1">
    <location>
        <begin position="31"/>
        <end position="47"/>
    </location>
</feature>
<proteinExistence type="predicted"/>
<gene>
    <name evidence="4" type="ORF">ACFPGP_00740</name>
</gene>
<feature type="domain" description="CARDB" evidence="3">
    <location>
        <begin position="626"/>
        <end position="700"/>
    </location>
</feature>
<feature type="signal peptide" evidence="2">
    <location>
        <begin position="1"/>
        <end position="35"/>
    </location>
</feature>